<gene>
    <name evidence="4" type="ORF">EMPS_10032</name>
</gene>
<evidence type="ECO:0000256" key="3">
    <source>
        <dbReference type="PROSITE-ProRule" id="PRU00221"/>
    </source>
</evidence>
<feature type="repeat" description="WD" evidence="3">
    <location>
        <begin position="183"/>
        <end position="224"/>
    </location>
</feature>
<dbReference type="Pfam" id="PF00400">
    <property type="entry name" value="WD40"/>
    <property type="match status" value="7"/>
</dbReference>
<protein>
    <submittedName>
        <fullName evidence="4">WD repeat-containing protein 61</fullName>
    </submittedName>
</protein>
<accession>A0A9P3HJQ4</accession>
<dbReference type="InterPro" id="IPR015943">
    <property type="entry name" value="WD40/YVTN_repeat-like_dom_sf"/>
</dbReference>
<dbReference type="Gene3D" id="2.130.10.10">
    <property type="entry name" value="YVTN repeat-like/Quinoprotein amine dehydrogenase"/>
    <property type="match status" value="1"/>
</dbReference>
<dbReference type="InterPro" id="IPR001680">
    <property type="entry name" value="WD40_rpt"/>
</dbReference>
<sequence length="303" mass="32366">MPTQFLTTLTKENAHADGIWSAAWSSKNQLVTGSLDNTVKVWNADNGELTGTLTGHHLGVNSVDTNVEGTLAVSTSLDSQIRIWDLEKLKAHKVIDAGSVQAWTAKFSPDSKHIATGSSSGDINQYNVETGEKVQTFEGRGKFSMCVAYSPNGEYVACGTEASSDSATVLLFDVATGKLRSTFKGHALTVRSIAFSADSTKLVTGSDDKRIMIHDAVHGDTIRTLSGHSAWVLSVAVSSDGVHVASGSSDSKVKLWDLVADQCIDTMDGHNDQVWGLAWNKQGNKFASASDDKSIKYYSTTSA</sequence>
<dbReference type="InterPro" id="IPR019775">
    <property type="entry name" value="WD40_repeat_CS"/>
</dbReference>
<keyword evidence="1 3" id="KW-0853">WD repeat</keyword>
<evidence type="ECO:0000313" key="5">
    <source>
        <dbReference type="Proteomes" id="UP000827284"/>
    </source>
</evidence>
<organism evidence="4 5">
    <name type="scientific">Entomortierella parvispora</name>
    <dbReference type="NCBI Taxonomy" id="205924"/>
    <lineage>
        <taxon>Eukaryota</taxon>
        <taxon>Fungi</taxon>
        <taxon>Fungi incertae sedis</taxon>
        <taxon>Mucoromycota</taxon>
        <taxon>Mortierellomycotina</taxon>
        <taxon>Mortierellomycetes</taxon>
        <taxon>Mortierellales</taxon>
        <taxon>Mortierellaceae</taxon>
        <taxon>Entomortierella</taxon>
    </lineage>
</organism>
<dbReference type="PROSITE" id="PS50082">
    <property type="entry name" value="WD_REPEATS_2"/>
    <property type="match status" value="5"/>
</dbReference>
<comment type="caution">
    <text evidence="4">The sequence shown here is derived from an EMBL/GenBank/DDBJ whole genome shotgun (WGS) entry which is preliminary data.</text>
</comment>
<dbReference type="AlphaFoldDB" id="A0A9P3HJQ4"/>
<dbReference type="PRINTS" id="PR00320">
    <property type="entry name" value="GPROTEINBRPT"/>
</dbReference>
<dbReference type="PROSITE" id="PS50294">
    <property type="entry name" value="WD_REPEATS_REGION"/>
    <property type="match status" value="5"/>
</dbReference>
<feature type="repeat" description="WD" evidence="3">
    <location>
        <begin position="53"/>
        <end position="94"/>
    </location>
</feature>
<reference evidence="4" key="2">
    <citation type="journal article" date="2022" name="Microbiol. Resour. Announc.">
        <title>Whole-Genome Sequence of Entomortierella parvispora E1425, a Mucoromycotan Fungus Associated with Burkholderiaceae-Related Endosymbiotic Bacteria.</title>
        <authorList>
            <person name="Herlambang A."/>
            <person name="Guo Y."/>
            <person name="Takashima Y."/>
            <person name="Narisawa K."/>
            <person name="Ohta H."/>
            <person name="Nishizawa T."/>
        </authorList>
    </citation>
    <scope>NUCLEOTIDE SEQUENCE</scope>
    <source>
        <strain evidence="4">E1425</strain>
    </source>
</reference>
<keyword evidence="2" id="KW-0677">Repeat</keyword>
<dbReference type="PANTHER" id="PTHR44090:SF1">
    <property type="entry name" value="SUPERKILLER COMPLEX PROTEIN 8"/>
    <property type="match status" value="1"/>
</dbReference>
<dbReference type="CDD" id="cd00200">
    <property type="entry name" value="WD40"/>
    <property type="match status" value="1"/>
</dbReference>
<proteinExistence type="predicted"/>
<feature type="repeat" description="WD" evidence="3">
    <location>
        <begin position="225"/>
        <end position="266"/>
    </location>
</feature>
<dbReference type="InterPro" id="IPR020472">
    <property type="entry name" value="WD40_PAC1"/>
</dbReference>
<reference evidence="4" key="1">
    <citation type="submission" date="2021-11" db="EMBL/GenBank/DDBJ databases">
        <authorList>
            <person name="Herlambang A."/>
            <person name="Guo Y."/>
            <person name="Takashima Y."/>
            <person name="Nishizawa T."/>
        </authorList>
    </citation>
    <scope>NUCLEOTIDE SEQUENCE</scope>
    <source>
        <strain evidence="4">E1425</strain>
    </source>
</reference>
<dbReference type="InterPro" id="IPR051510">
    <property type="entry name" value="SKI8"/>
</dbReference>
<dbReference type="Proteomes" id="UP000827284">
    <property type="component" value="Unassembled WGS sequence"/>
</dbReference>
<dbReference type="PANTHER" id="PTHR44090">
    <property type="entry name" value="WD REPEAT-CONTAINING PROTEIN 61"/>
    <property type="match status" value="1"/>
</dbReference>
<dbReference type="PROSITE" id="PS00678">
    <property type="entry name" value="WD_REPEATS_1"/>
    <property type="match status" value="3"/>
</dbReference>
<dbReference type="SUPFAM" id="SSF50998">
    <property type="entry name" value="Quinoprotein alcohol dehydrogenase-like"/>
    <property type="match status" value="1"/>
</dbReference>
<feature type="repeat" description="WD" evidence="3">
    <location>
        <begin position="12"/>
        <end position="52"/>
    </location>
</feature>
<dbReference type="GO" id="GO:0005634">
    <property type="term" value="C:nucleus"/>
    <property type="evidence" value="ECO:0007669"/>
    <property type="project" value="TreeGrafter"/>
</dbReference>
<evidence type="ECO:0000256" key="1">
    <source>
        <dbReference type="ARBA" id="ARBA00022574"/>
    </source>
</evidence>
<evidence type="ECO:0000313" key="4">
    <source>
        <dbReference type="EMBL" id="GJJ77673.1"/>
    </source>
</evidence>
<dbReference type="GO" id="GO:0032991">
    <property type="term" value="C:protein-containing complex"/>
    <property type="evidence" value="ECO:0007669"/>
    <property type="project" value="UniProtKB-ARBA"/>
</dbReference>
<dbReference type="OrthoDB" id="538223at2759"/>
<evidence type="ECO:0000256" key="2">
    <source>
        <dbReference type="ARBA" id="ARBA00022737"/>
    </source>
</evidence>
<keyword evidence="5" id="KW-1185">Reference proteome</keyword>
<dbReference type="SMART" id="SM00320">
    <property type="entry name" value="WD40"/>
    <property type="match status" value="7"/>
</dbReference>
<name>A0A9P3HJQ4_9FUNG</name>
<dbReference type="EMBL" id="BQFW01000014">
    <property type="protein sequence ID" value="GJJ77673.1"/>
    <property type="molecule type" value="Genomic_DNA"/>
</dbReference>
<dbReference type="InterPro" id="IPR011047">
    <property type="entry name" value="Quinoprotein_ADH-like_sf"/>
</dbReference>
<feature type="repeat" description="WD" evidence="3">
    <location>
        <begin position="267"/>
        <end position="303"/>
    </location>
</feature>